<keyword evidence="1" id="KW-0472">Membrane</keyword>
<comment type="caution">
    <text evidence="2">The sequence shown here is derived from an EMBL/GenBank/DDBJ whole genome shotgun (WGS) entry which is preliminary data.</text>
</comment>
<keyword evidence="1" id="KW-0812">Transmembrane</keyword>
<keyword evidence="1" id="KW-1133">Transmembrane helix</keyword>
<dbReference type="EMBL" id="RRYP01026646">
    <property type="protein sequence ID" value="TNV71831.1"/>
    <property type="molecule type" value="Genomic_DNA"/>
</dbReference>
<dbReference type="Proteomes" id="UP000785679">
    <property type="component" value="Unassembled WGS sequence"/>
</dbReference>
<accession>A0A8J8NBT3</accession>
<evidence type="ECO:0000313" key="2">
    <source>
        <dbReference type="EMBL" id="TNV71831.1"/>
    </source>
</evidence>
<evidence type="ECO:0000313" key="3">
    <source>
        <dbReference type="Proteomes" id="UP000785679"/>
    </source>
</evidence>
<sequence>MRLSRFIEFVYYYRQTIYSSEPHDRNIHFKGIMCAQYLSLSLCGFIALINTGLNFMSGRPKIFEHS</sequence>
<dbReference type="AlphaFoldDB" id="A0A8J8NBT3"/>
<gene>
    <name evidence="2" type="ORF">FGO68_gene14193</name>
</gene>
<reference evidence="2" key="1">
    <citation type="submission" date="2019-06" db="EMBL/GenBank/DDBJ databases">
        <authorList>
            <person name="Zheng W."/>
        </authorList>
    </citation>
    <scope>NUCLEOTIDE SEQUENCE</scope>
    <source>
        <strain evidence="2">QDHG01</strain>
    </source>
</reference>
<keyword evidence="3" id="KW-1185">Reference proteome</keyword>
<evidence type="ECO:0000256" key="1">
    <source>
        <dbReference type="SAM" id="Phobius"/>
    </source>
</evidence>
<name>A0A8J8NBT3_HALGN</name>
<feature type="transmembrane region" description="Helical" evidence="1">
    <location>
        <begin position="37"/>
        <end position="56"/>
    </location>
</feature>
<protein>
    <submittedName>
        <fullName evidence="2">Uncharacterized protein</fullName>
    </submittedName>
</protein>
<organism evidence="2 3">
    <name type="scientific">Halteria grandinella</name>
    <dbReference type="NCBI Taxonomy" id="5974"/>
    <lineage>
        <taxon>Eukaryota</taxon>
        <taxon>Sar</taxon>
        <taxon>Alveolata</taxon>
        <taxon>Ciliophora</taxon>
        <taxon>Intramacronucleata</taxon>
        <taxon>Spirotrichea</taxon>
        <taxon>Stichotrichia</taxon>
        <taxon>Sporadotrichida</taxon>
        <taxon>Halteriidae</taxon>
        <taxon>Halteria</taxon>
    </lineage>
</organism>
<proteinExistence type="predicted"/>